<dbReference type="InterPro" id="IPR003768">
    <property type="entry name" value="ScpA"/>
</dbReference>
<dbReference type="STRING" id="887929.HMP0721_1052"/>
<evidence type="ECO:0000256" key="2">
    <source>
        <dbReference type="ARBA" id="ARBA00044777"/>
    </source>
</evidence>
<comment type="subunit">
    <text evidence="3">Component of a cohesin-like complex composed of ScpA, ScpB and the Smc homodimer, in which ScpA and ScpB bind to the head domain of Smc. The presence of the three proteins is required for the association of the complex with DNA.</text>
</comment>
<evidence type="ECO:0000256" key="3">
    <source>
        <dbReference type="HAMAP-Rule" id="MF_01805"/>
    </source>
</evidence>
<evidence type="ECO:0000313" key="5">
    <source>
        <dbReference type="Proteomes" id="UP000004754"/>
    </source>
</evidence>
<protein>
    <recommendedName>
        <fullName evidence="2 3">Segregation and condensation protein A</fullName>
    </recommendedName>
</protein>
<dbReference type="Gene3D" id="1.10.10.580">
    <property type="entry name" value="Structural maintenance of chromosome 1. Chain E"/>
    <property type="match status" value="1"/>
</dbReference>
<keyword evidence="5" id="KW-1185">Reference proteome</keyword>
<dbReference type="GO" id="GO:0007059">
    <property type="term" value="P:chromosome segregation"/>
    <property type="evidence" value="ECO:0007669"/>
    <property type="project" value="UniProtKB-UniRule"/>
</dbReference>
<organism evidence="4 5">
    <name type="scientific">Pseudoramibacter alactolyticus ATCC 23263</name>
    <dbReference type="NCBI Taxonomy" id="887929"/>
    <lineage>
        <taxon>Bacteria</taxon>
        <taxon>Bacillati</taxon>
        <taxon>Bacillota</taxon>
        <taxon>Clostridia</taxon>
        <taxon>Eubacteriales</taxon>
        <taxon>Eubacteriaceae</taxon>
        <taxon>Pseudoramibacter</taxon>
    </lineage>
</organism>
<dbReference type="PANTHER" id="PTHR33969">
    <property type="entry name" value="SEGREGATION AND CONDENSATION PROTEIN A"/>
    <property type="match status" value="1"/>
</dbReference>
<dbReference type="HOGENOM" id="CLU_038686_3_2_9"/>
<evidence type="ECO:0000256" key="1">
    <source>
        <dbReference type="ARBA" id="ARBA00022829"/>
    </source>
</evidence>
<dbReference type="PANTHER" id="PTHR33969:SF2">
    <property type="entry name" value="SEGREGATION AND CONDENSATION PROTEIN A"/>
    <property type="match status" value="1"/>
</dbReference>
<dbReference type="HAMAP" id="MF_01805">
    <property type="entry name" value="ScpA"/>
    <property type="match status" value="1"/>
</dbReference>
<reference evidence="4 5" key="1">
    <citation type="submission" date="2010-12" db="EMBL/GenBank/DDBJ databases">
        <authorList>
            <person name="Muzny D."/>
            <person name="Qin X."/>
            <person name="Deng J."/>
            <person name="Jiang H."/>
            <person name="Liu Y."/>
            <person name="Qu J."/>
            <person name="Song X.-Z."/>
            <person name="Zhang L."/>
            <person name="Thornton R."/>
            <person name="Coyle M."/>
            <person name="Francisco L."/>
            <person name="Jackson L."/>
            <person name="Javaid M."/>
            <person name="Korchina V."/>
            <person name="Kovar C."/>
            <person name="Mata R."/>
            <person name="Mathew T."/>
            <person name="Ngo R."/>
            <person name="Nguyen L."/>
            <person name="Nguyen N."/>
            <person name="Okwuonu G."/>
            <person name="Ongeri F."/>
            <person name="Pham C."/>
            <person name="Simmons D."/>
            <person name="Wilczek-Boney K."/>
            <person name="Hale W."/>
            <person name="Jakkamsetti A."/>
            <person name="Pham P."/>
            <person name="Ruth R."/>
            <person name="San Lucas F."/>
            <person name="Warren J."/>
            <person name="Zhang J."/>
            <person name="Zhao Z."/>
            <person name="Zhou C."/>
            <person name="Zhu D."/>
            <person name="Lee S."/>
            <person name="Bess C."/>
            <person name="Blankenburg K."/>
            <person name="Forbes L."/>
            <person name="Fu Q."/>
            <person name="Gubbala S."/>
            <person name="Hirani K."/>
            <person name="Jayaseelan J.C."/>
            <person name="Lara F."/>
            <person name="Munidasa M."/>
            <person name="Palculict T."/>
            <person name="Patil S."/>
            <person name="Pu L.-L."/>
            <person name="Saada N."/>
            <person name="Tang L."/>
            <person name="Weissenberger G."/>
            <person name="Zhu Y."/>
            <person name="Hemphill L."/>
            <person name="Shang Y."/>
            <person name="Youmans B."/>
            <person name="Ayvaz T."/>
            <person name="Ross M."/>
            <person name="Santibanez J."/>
            <person name="Aqrawi P."/>
            <person name="Gross S."/>
            <person name="Joshi V."/>
            <person name="Fowler G."/>
            <person name="Nazareth L."/>
            <person name="Reid J."/>
            <person name="Worley K."/>
            <person name="Petrosino J."/>
            <person name="Highlander S."/>
            <person name="Gibbs R."/>
        </authorList>
    </citation>
    <scope>NUCLEOTIDE SEQUENCE [LARGE SCALE GENOMIC DNA]</scope>
    <source>
        <strain evidence="4 5">ATCC 23263</strain>
    </source>
</reference>
<dbReference type="Gene3D" id="6.10.250.2410">
    <property type="match status" value="1"/>
</dbReference>
<dbReference type="Proteomes" id="UP000004754">
    <property type="component" value="Unassembled WGS sequence"/>
</dbReference>
<dbReference type="GO" id="GO:0006260">
    <property type="term" value="P:DNA replication"/>
    <property type="evidence" value="ECO:0007669"/>
    <property type="project" value="UniProtKB-UniRule"/>
</dbReference>
<comment type="caution">
    <text evidence="4">The sequence shown here is derived from an EMBL/GenBank/DDBJ whole genome shotgun (WGS) entry which is preliminary data.</text>
</comment>
<keyword evidence="1 3" id="KW-0159">Chromosome partition</keyword>
<dbReference type="RefSeq" id="WP_006598476.1">
    <property type="nucleotide sequence ID" value="NZ_GL622359.1"/>
</dbReference>
<gene>
    <name evidence="3" type="primary">scpA</name>
    <name evidence="4" type="ORF">HMP0721_1052</name>
</gene>
<dbReference type="GO" id="GO:0005737">
    <property type="term" value="C:cytoplasm"/>
    <property type="evidence" value="ECO:0007669"/>
    <property type="project" value="UniProtKB-SubCell"/>
</dbReference>
<dbReference type="OrthoDB" id="9811016at2"/>
<dbReference type="Pfam" id="PF02616">
    <property type="entry name" value="SMC_ScpA"/>
    <property type="match status" value="1"/>
</dbReference>
<comment type="subcellular location">
    <subcellularLocation>
        <location evidence="3">Cytoplasm</location>
    </subcellularLocation>
    <text evidence="3">Associated with two foci at the outer edges of the nucleoid region in young cells, and at four foci within both cell halves in older cells.</text>
</comment>
<dbReference type="EMBL" id="AEQN01000016">
    <property type="protein sequence ID" value="EFV01659.1"/>
    <property type="molecule type" value="Genomic_DNA"/>
</dbReference>
<name>E6MGB9_9FIRM</name>
<dbReference type="eggNOG" id="COG1354">
    <property type="taxonomic scope" value="Bacteria"/>
</dbReference>
<keyword evidence="3" id="KW-0132">Cell division</keyword>
<sequence>MQSYQVHINDFEGPMDLLLTLIRKNEMDIYDVSISTITTQYLETIRSWQAMDLSVASAFIVMASRLIALKAKRLLPRQEVETAEEEDSEALLIQQLAAYQLYKAASFYLEREFSRYSGAVYRDPIYLPLTAEEKAVSVEAEALAAGYQRLMDRWREDHSFKDVPQTKLVQDPYTTEEQIARIETALTGAPRQSVAFSQIVRDHQTGEVVTSFLAVLELFKTGRITTRQRRRFADILIDNRREPHG</sequence>
<comment type="function">
    <text evidence="3">Participates in chromosomal partition during cell division. May act via the formation of a condensin-like complex containing Smc and ScpB that pull DNA away from mid-cell into both cell halves.</text>
</comment>
<dbReference type="InterPro" id="IPR023093">
    <property type="entry name" value="ScpA-like_C"/>
</dbReference>
<accession>E6MGB9</accession>
<proteinExistence type="inferred from homology"/>
<evidence type="ECO:0000313" key="4">
    <source>
        <dbReference type="EMBL" id="EFV01659.1"/>
    </source>
</evidence>
<keyword evidence="3" id="KW-0131">Cell cycle</keyword>
<keyword evidence="3" id="KW-0963">Cytoplasm</keyword>
<dbReference type="AlphaFoldDB" id="E6MGB9"/>
<comment type="similarity">
    <text evidence="3">Belongs to the ScpA family.</text>
</comment>
<dbReference type="GO" id="GO:0051301">
    <property type="term" value="P:cell division"/>
    <property type="evidence" value="ECO:0007669"/>
    <property type="project" value="UniProtKB-KW"/>
</dbReference>